<dbReference type="AlphaFoldDB" id="A0A5C5SDY1"/>
<sequence length="197" mass="22650">MVFQEKLVTIKQEICQDPRNQTYTAAGLAPLFQVDEQASLLIIGQAPGIKTQEAGQCFRDRSGDRLRDWLGVGEEEFYESGQIALLPMDFYYPGKAKSGDLPPRPFVAPSWHPRLIELMPKIRLTLLVGQYAQDYYLADKRSVTERVACYHDYLPDYVPLVHPSPRNNLWLAKHPWFEAEFIPQLQSLVRENLVRTS</sequence>
<dbReference type="SUPFAM" id="SSF52141">
    <property type="entry name" value="Uracil-DNA glycosylase-like"/>
    <property type="match status" value="1"/>
</dbReference>
<organism evidence="2 3">
    <name type="scientific">Streptococcus cuniculipharyngis</name>
    <dbReference type="NCBI Taxonomy" id="1562651"/>
    <lineage>
        <taxon>Bacteria</taxon>
        <taxon>Bacillati</taxon>
        <taxon>Bacillota</taxon>
        <taxon>Bacilli</taxon>
        <taxon>Lactobacillales</taxon>
        <taxon>Streptococcaceae</taxon>
        <taxon>Streptococcus</taxon>
    </lineage>
</organism>
<gene>
    <name evidence="2" type="ORF">FRX57_01850</name>
</gene>
<proteinExistence type="predicted"/>
<feature type="domain" description="Uracil-DNA glycosylase-like" evidence="1">
    <location>
        <begin position="31"/>
        <end position="186"/>
    </location>
</feature>
<name>A0A5C5SDY1_9STRE</name>
<dbReference type="PANTHER" id="PTHR42160:SF1">
    <property type="entry name" value="URACIL-DNA GLYCOSYLASE SUPERFAMILY PROTEIN"/>
    <property type="match status" value="1"/>
</dbReference>
<evidence type="ECO:0000259" key="1">
    <source>
        <dbReference type="SMART" id="SM00986"/>
    </source>
</evidence>
<dbReference type="SMART" id="SM00987">
    <property type="entry name" value="UreE_C"/>
    <property type="match status" value="1"/>
</dbReference>
<dbReference type="RefSeq" id="WP_146566059.1">
    <property type="nucleotide sequence ID" value="NZ_VOHL01000001.1"/>
</dbReference>
<dbReference type="InterPro" id="IPR036895">
    <property type="entry name" value="Uracil-DNA_glycosylase-like_sf"/>
</dbReference>
<dbReference type="InterPro" id="IPR005122">
    <property type="entry name" value="Uracil-DNA_glycosylase-like"/>
</dbReference>
<evidence type="ECO:0000313" key="2">
    <source>
        <dbReference type="EMBL" id="TWS98969.1"/>
    </source>
</evidence>
<dbReference type="CDD" id="cd10033">
    <property type="entry name" value="UDG_like"/>
    <property type="match status" value="1"/>
</dbReference>
<accession>A0A5C5SDY1</accession>
<dbReference type="SMART" id="SM00986">
    <property type="entry name" value="UDG"/>
    <property type="match status" value="1"/>
</dbReference>
<keyword evidence="3" id="KW-1185">Reference proteome</keyword>
<dbReference type="Proteomes" id="UP000317430">
    <property type="component" value="Unassembled WGS sequence"/>
</dbReference>
<dbReference type="InterPro" id="IPR047124">
    <property type="entry name" value="HI_0220.2"/>
</dbReference>
<dbReference type="EMBL" id="VOHL01000001">
    <property type="protein sequence ID" value="TWS98969.1"/>
    <property type="molecule type" value="Genomic_DNA"/>
</dbReference>
<protein>
    <submittedName>
        <fullName evidence="2">Uracil-DNA glycosylase family protein</fullName>
    </submittedName>
</protein>
<dbReference type="PANTHER" id="PTHR42160">
    <property type="entry name" value="URACIL-DNA GLYCOSYLASE SUPERFAMILY PROTEIN"/>
    <property type="match status" value="1"/>
</dbReference>
<evidence type="ECO:0000313" key="3">
    <source>
        <dbReference type="Proteomes" id="UP000317430"/>
    </source>
</evidence>
<dbReference type="OrthoDB" id="9789139at2"/>
<dbReference type="Pfam" id="PF03167">
    <property type="entry name" value="UDG"/>
    <property type="match status" value="1"/>
</dbReference>
<comment type="caution">
    <text evidence="2">The sequence shown here is derived from an EMBL/GenBank/DDBJ whole genome shotgun (WGS) entry which is preliminary data.</text>
</comment>
<dbReference type="Gene3D" id="3.40.470.10">
    <property type="entry name" value="Uracil-DNA glycosylase-like domain"/>
    <property type="match status" value="1"/>
</dbReference>
<reference evidence="2 3" key="1">
    <citation type="submission" date="2019-08" db="EMBL/GenBank/DDBJ databases">
        <authorList>
            <person name="Lei W."/>
        </authorList>
    </citation>
    <scope>NUCLEOTIDE SEQUENCE [LARGE SCALE GENOMIC DNA]</scope>
    <source>
        <strain evidence="2 3">CCUG 66496</strain>
    </source>
</reference>